<reference evidence="2" key="1">
    <citation type="submission" date="2020-02" db="EMBL/GenBank/DDBJ databases">
        <title>Flavobacterium sp. genome.</title>
        <authorList>
            <person name="Jung H.S."/>
            <person name="Baek J.H."/>
            <person name="Jeon C.O."/>
        </authorList>
    </citation>
    <scope>NUCLEOTIDE SEQUENCE</scope>
    <source>
        <strain evidence="2">SE-s28</strain>
    </source>
</reference>
<dbReference type="EMBL" id="JAAMPU010000105">
    <property type="protein sequence ID" value="NMH28397.1"/>
    <property type="molecule type" value="Genomic_DNA"/>
</dbReference>
<dbReference type="Gene3D" id="2.60.40.1120">
    <property type="entry name" value="Carboxypeptidase-like, regulatory domain"/>
    <property type="match status" value="1"/>
</dbReference>
<keyword evidence="2" id="KW-0645">Protease</keyword>
<dbReference type="Pfam" id="PF13715">
    <property type="entry name" value="CarbopepD_reg_2"/>
    <property type="match status" value="1"/>
</dbReference>
<dbReference type="Proteomes" id="UP000712080">
    <property type="component" value="Unassembled WGS sequence"/>
</dbReference>
<keyword evidence="2" id="KW-0121">Carboxypeptidase</keyword>
<protein>
    <submittedName>
        <fullName evidence="2">Carboxypeptidase-like regulatory domain-containing protein</fullName>
    </submittedName>
</protein>
<dbReference type="GO" id="GO:0004180">
    <property type="term" value="F:carboxypeptidase activity"/>
    <property type="evidence" value="ECO:0007669"/>
    <property type="project" value="UniProtKB-KW"/>
</dbReference>
<keyword evidence="1" id="KW-0732">Signal</keyword>
<feature type="chain" id="PRO_5037376375" evidence="1">
    <location>
        <begin position="17"/>
        <end position="298"/>
    </location>
</feature>
<dbReference type="RefSeq" id="WP_169527497.1">
    <property type="nucleotide sequence ID" value="NZ_JAAMPU010000105.1"/>
</dbReference>
<feature type="signal peptide" evidence="1">
    <location>
        <begin position="1"/>
        <end position="16"/>
    </location>
</feature>
<dbReference type="InterPro" id="IPR008969">
    <property type="entry name" value="CarboxyPept-like_regulatory"/>
</dbReference>
<evidence type="ECO:0000256" key="1">
    <source>
        <dbReference type="SAM" id="SignalP"/>
    </source>
</evidence>
<organism evidence="2 3">
    <name type="scientific">Flavobacterium silvaticum</name>
    <dbReference type="NCBI Taxonomy" id="1852020"/>
    <lineage>
        <taxon>Bacteria</taxon>
        <taxon>Pseudomonadati</taxon>
        <taxon>Bacteroidota</taxon>
        <taxon>Flavobacteriia</taxon>
        <taxon>Flavobacteriales</taxon>
        <taxon>Flavobacteriaceae</taxon>
        <taxon>Flavobacterium</taxon>
    </lineage>
</organism>
<proteinExistence type="predicted"/>
<gene>
    <name evidence="2" type="ORF">G6047_10165</name>
</gene>
<comment type="caution">
    <text evidence="2">The sequence shown here is derived from an EMBL/GenBank/DDBJ whole genome shotgun (WGS) entry which is preliminary data.</text>
</comment>
<evidence type="ECO:0000313" key="3">
    <source>
        <dbReference type="Proteomes" id="UP000712080"/>
    </source>
</evidence>
<keyword evidence="2" id="KW-0378">Hydrolase</keyword>
<keyword evidence="3" id="KW-1185">Reference proteome</keyword>
<sequence>MRKLLLSLLLPMLSCAQLSGVVRDSISGNPVPYANIWIEDSKKGTNANEKGEFELGKEFSNASLVFSAIGYETKKIKGNFSAVNLNPVSYQLDQVEIKKPFGNKSIKLSGFTGSWVLYQTNLNMAKFFPSDEKVLKHPYLKEITFRTVSQKEDCVVNLRFLQTDQNGFPGQDMLDENILVPVTKGDHNTTFNVERYHVKVPEGGIFIVIERLIIPENRLTTETKAKSLSGGKRILKSYSYEPTFGLLPSEVNDTWNWTGKWKQDGKEKLSNPQSYENLLMRKYHDKFKTAALSITLTD</sequence>
<evidence type="ECO:0000313" key="2">
    <source>
        <dbReference type="EMBL" id="NMH28397.1"/>
    </source>
</evidence>
<dbReference type="SUPFAM" id="SSF49464">
    <property type="entry name" value="Carboxypeptidase regulatory domain-like"/>
    <property type="match status" value="1"/>
</dbReference>
<dbReference type="AlphaFoldDB" id="A0A972FMH8"/>
<accession>A0A972FMH8</accession>
<name>A0A972FMH8_9FLAO</name>